<sequence length="283" mass="32447">MSPEDTVNYTILQSMMQSQEPQIHCPSDISVISPLYLNNYLEQSWQQLNDNSLSISGYLTPYDSGTGFKPEQVHMQGHLGSSLYIGFPYQTNTDEYDLEPTDPLLDCPVEVPPPRICNNNKHIYRARFQAYREPSLQRMRNIQIMVAHGYLSRAQQELKVITQWVKKNFQSAGLALDLDTSKDDNRTCLDETDQEMLGEVTRFWKAFNYCWLALFTRHIENADQNKRSNGTLEVLSLDMLEASIDMVFNLGETLKDEGLVDFQCGLEEARIMEVAKLAVLLMV</sequence>
<accession>A0A167VZU0</accession>
<proteinExistence type="predicted"/>
<reference evidence="1 2" key="1">
    <citation type="journal article" date="2016" name="Genome Biol. Evol.">
        <title>Divergent and convergent evolution of fungal pathogenicity.</title>
        <authorList>
            <person name="Shang Y."/>
            <person name="Xiao G."/>
            <person name="Zheng P."/>
            <person name="Cen K."/>
            <person name="Zhan S."/>
            <person name="Wang C."/>
        </authorList>
    </citation>
    <scope>NUCLEOTIDE SEQUENCE [LARGE SCALE GENOMIC DNA]</scope>
    <source>
        <strain evidence="1 2">ARSEF 7405</strain>
    </source>
</reference>
<dbReference type="Proteomes" id="UP000242877">
    <property type="component" value="Unassembled WGS sequence"/>
</dbReference>
<dbReference type="VEuPathDB" id="FungiDB:AAP_05056"/>
<dbReference type="OrthoDB" id="5552418at2759"/>
<evidence type="ECO:0000313" key="1">
    <source>
        <dbReference type="EMBL" id="KZZ88235.1"/>
    </source>
</evidence>
<comment type="caution">
    <text evidence="1">The sequence shown here is derived from an EMBL/GenBank/DDBJ whole genome shotgun (WGS) entry which is preliminary data.</text>
</comment>
<dbReference type="AlphaFoldDB" id="A0A167VZU0"/>
<gene>
    <name evidence="1" type="ORF">AAP_05056</name>
</gene>
<protein>
    <submittedName>
        <fullName evidence="1">Uncharacterized protein</fullName>
    </submittedName>
</protein>
<dbReference type="EMBL" id="AZGZ01000027">
    <property type="protein sequence ID" value="KZZ88235.1"/>
    <property type="molecule type" value="Genomic_DNA"/>
</dbReference>
<evidence type="ECO:0000313" key="2">
    <source>
        <dbReference type="Proteomes" id="UP000242877"/>
    </source>
</evidence>
<name>A0A167VZU0_9EURO</name>
<organism evidence="1 2">
    <name type="scientific">Ascosphaera apis ARSEF 7405</name>
    <dbReference type="NCBI Taxonomy" id="392613"/>
    <lineage>
        <taxon>Eukaryota</taxon>
        <taxon>Fungi</taxon>
        <taxon>Dikarya</taxon>
        <taxon>Ascomycota</taxon>
        <taxon>Pezizomycotina</taxon>
        <taxon>Eurotiomycetes</taxon>
        <taxon>Eurotiomycetidae</taxon>
        <taxon>Onygenales</taxon>
        <taxon>Ascosphaeraceae</taxon>
        <taxon>Ascosphaera</taxon>
    </lineage>
</organism>
<keyword evidence="2" id="KW-1185">Reference proteome</keyword>